<gene>
    <name evidence="1" type="ORF">IGC_04390</name>
</gene>
<evidence type="ECO:0000313" key="2">
    <source>
        <dbReference type="Proteomes" id="UP000006977"/>
    </source>
</evidence>
<dbReference type="Proteomes" id="UP000006977">
    <property type="component" value="Unassembled WGS sequence"/>
</dbReference>
<dbReference type="Pfam" id="PF15571">
    <property type="entry name" value="Imm44"/>
    <property type="match status" value="1"/>
</dbReference>
<evidence type="ECO:0008006" key="3">
    <source>
        <dbReference type="Google" id="ProtNLM"/>
    </source>
</evidence>
<proteinExistence type="predicted"/>
<dbReference type="HOGENOM" id="CLU_1841079_0_0_9"/>
<organism evidence="1 2">
    <name type="scientific">Bacillus cereus HuA4-10</name>
    <dbReference type="NCBI Taxonomy" id="1053206"/>
    <lineage>
        <taxon>Bacteria</taxon>
        <taxon>Bacillati</taxon>
        <taxon>Bacillota</taxon>
        <taxon>Bacilli</taxon>
        <taxon>Bacillales</taxon>
        <taxon>Bacillaceae</taxon>
        <taxon>Bacillus</taxon>
        <taxon>Bacillus cereus group</taxon>
    </lineage>
</organism>
<reference evidence="1 2" key="1">
    <citation type="submission" date="2012-04" db="EMBL/GenBank/DDBJ databases">
        <title>The Genome Sequence of Bacillus cereus HuA4-10.</title>
        <authorList>
            <consortium name="The Broad Institute Genome Sequencing Platform"/>
            <consortium name="The Broad Institute Genome Sequencing Center for Infectious Disease"/>
            <person name="Feldgarden M."/>
            <person name="Van der Auwera G.A."/>
            <person name="Mahillon J."/>
            <person name="Duprez V."/>
            <person name="Timmery S."/>
            <person name="Mattelet C."/>
            <person name="Dierick K."/>
            <person name="Sun M."/>
            <person name="Yu Z."/>
            <person name="Zhu L."/>
            <person name="Hu X."/>
            <person name="Shank E.B."/>
            <person name="Swiecicka I."/>
            <person name="Hansen B.M."/>
            <person name="Andrup L."/>
            <person name="Young S.K."/>
            <person name="Zeng Q."/>
            <person name="Gargeya S."/>
            <person name="Fitzgerald M."/>
            <person name="Haas B."/>
            <person name="Abouelleil A."/>
            <person name="Alvarado L."/>
            <person name="Arachchi H.M."/>
            <person name="Berlin A."/>
            <person name="Chapman S.B."/>
            <person name="Goldberg J."/>
            <person name="Griggs A."/>
            <person name="Gujja S."/>
            <person name="Hansen M."/>
            <person name="Howarth C."/>
            <person name="Imamovic A."/>
            <person name="Larimer J."/>
            <person name="McCowen C."/>
            <person name="Montmayeur A."/>
            <person name="Murphy C."/>
            <person name="Neiman D."/>
            <person name="Pearson M."/>
            <person name="Priest M."/>
            <person name="Roberts A."/>
            <person name="Saif S."/>
            <person name="Shea T."/>
            <person name="Sisk P."/>
            <person name="Sykes S."/>
            <person name="Wortman J."/>
            <person name="Nusbaum C."/>
            <person name="Birren B."/>
        </authorList>
    </citation>
    <scope>NUCLEOTIDE SEQUENCE [LARGE SCALE GENOMIC DNA]</scope>
    <source>
        <strain evidence="1 2">HuA4-10</strain>
    </source>
</reference>
<comment type="caution">
    <text evidence="1">The sequence shown here is derived from an EMBL/GenBank/DDBJ whole genome shotgun (WGS) entry which is preliminary data.</text>
</comment>
<dbReference type="AlphaFoldDB" id="J8DJW9"/>
<evidence type="ECO:0000313" key="1">
    <source>
        <dbReference type="EMBL" id="EJQ76480.1"/>
    </source>
</evidence>
<sequence>MRFFLSGELEGDIAEEFINIISEIGNELEGLNGNDYGSEVEKIAIIPIVVNITPEYEDAGFHKERKLFKRKSKGADFRLRIDYETFLLADDSGRKILIIKNIIQSIRILGKRAKSDFNAIKLEQDILQVFDMKEEI</sequence>
<dbReference type="InterPro" id="IPR029078">
    <property type="entry name" value="Imm44"/>
</dbReference>
<name>J8DJW9_BACCE</name>
<dbReference type="PATRIC" id="fig|1053206.3.peg.4480"/>
<protein>
    <recommendedName>
        <fullName evidence="3">Dihydrolipoamide succinyltransferase</fullName>
    </recommendedName>
</protein>
<dbReference type="RefSeq" id="WP_002149978.1">
    <property type="nucleotide sequence ID" value="NZ_JH792148.1"/>
</dbReference>
<accession>J8DJW9</accession>
<dbReference type="EMBL" id="AHEA01000028">
    <property type="protein sequence ID" value="EJQ76480.1"/>
    <property type="molecule type" value="Genomic_DNA"/>
</dbReference>